<organism evidence="2">
    <name type="scientific">Daucus carota subsp. sativus</name>
    <name type="common">Carrot</name>
    <dbReference type="NCBI Taxonomy" id="79200"/>
    <lineage>
        <taxon>Eukaryota</taxon>
        <taxon>Viridiplantae</taxon>
        <taxon>Streptophyta</taxon>
        <taxon>Embryophyta</taxon>
        <taxon>Tracheophyta</taxon>
        <taxon>Spermatophyta</taxon>
        <taxon>Magnoliopsida</taxon>
        <taxon>eudicotyledons</taxon>
        <taxon>Gunneridae</taxon>
        <taxon>Pentapetalae</taxon>
        <taxon>asterids</taxon>
        <taxon>campanulids</taxon>
        <taxon>Apiales</taxon>
        <taxon>Apiaceae</taxon>
        <taxon>Apioideae</taxon>
        <taxon>Scandiceae</taxon>
        <taxon>Daucinae</taxon>
        <taxon>Daucus</taxon>
        <taxon>Daucus sect. Daucus</taxon>
    </lineage>
</organism>
<evidence type="ECO:0000313" key="4">
    <source>
        <dbReference type="Proteomes" id="UP000077755"/>
    </source>
</evidence>
<sequence>MGEELWSGDPDRNARLESESGRKATEEWLGLDCKLAAGAQILGQGTENEAIDSTRQSRFRRNGMELNWAEWNGVEMSRRGNGGFVREKGR</sequence>
<dbReference type="Gramene" id="KZM88932">
    <property type="protein sequence ID" value="KZM88932"/>
    <property type="gene ID" value="DCAR_026007"/>
</dbReference>
<proteinExistence type="predicted"/>
<reference evidence="2" key="1">
    <citation type="journal article" date="2016" name="Nat. Genet.">
        <title>A high-quality carrot genome assembly provides new insights into carotenoid accumulation and asterid genome evolution.</title>
        <authorList>
            <person name="Iorizzo M."/>
            <person name="Ellison S."/>
            <person name="Senalik D."/>
            <person name="Zeng P."/>
            <person name="Satapoomin P."/>
            <person name="Huang J."/>
            <person name="Bowman M."/>
            <person name="Iovene M."/>
            <person name="Sanseverino W."/>
            <person name="Cavagnaro P."/>
            <person name="Yildiz M."/>
            <person name="Macko-Podgorni A."/>
            <person name="Moranska E."/>
            <person name="Grzebelus E."/>
            <person name="Grzebelus D."/>
            <person name="Ashrafi H."/>
            <person name="Zheng Z."/>
            <person name="Cheng S."/>
            <person name="Spooner D."/>
            <person name="Van Deynze A."/>
            <person name="Simon P."/>
        </authorList>
    </citation>
    <scope>NUCLEOTIDE SEQUENCE [LARGE SCALE GENOMIC DNA]</scope>
    <source>
        <tissue evidence="2">Leaf</tissue>
    </source>
</reference>
<gene>
    <name evidence="2" type="ORF">DCAR_026007</name>
    <name evidence="3" type="ORF">DCAR_0729871</name>
</gene>
<feature type="region of interest" description="Disordered" evidence="1">
    <location>
        <begin position="1"/>
        <end position="22"/>
    </location>
</feature>
<name>A0A161ZND0_DAUCS</name>
<feature type="compositionally biased region" description="Basic and acidic residues" evidence="1">
    <location>
        <begin position="9"/>
        <end position="22"/>
    </location>
</feature>
<keyword evidence="4" id="KW-1185">Reference proteome</keyword>
<accession>A0A161ZND0</accession>
<evidence type="ECO:0000256" key="1">
    <source>
        <dbReference type="SAM" id="MobiDB-lite"/>
    </source>
</evidence>
<dbReference type="AlphaFoldDB" id="A0A161ZND0"/>
<dbReference type="EMBL" id="LNRQ01000007">
    <property type="protein sequence ID" value="KZM88932.1"/>
    <property type="molecule type" value="Genomic_DNA"/>
</dbReference>
<reference evidence="3" key="2">
    <citation type="submission" date="2022-03" db="EMBL/GenBank/DDBJ databases">
        <title>Draft title - Genomic analysis of global carrot germplasm unveils the trajectory of domestication and the origin of high carotenoid orange carrot.</title>
        <authorList>
            <person name="Iorizzo M."/>
            <person name="Ellison S."/>
            <person name="Senalik D."/>
            <person name="Macko-Podgorni A."/>
            <person name="Grzebelus D."/>
            <person name="Bostan H."/>
            <person name="Rolling W."/>
            <person name="Curaba J."/>
            <person name="Simon P."/>
        </authorList>
    </citation>
    <scope>NUCLEOTIDE SEQUENCE</scope>
    <source>
        <tissue evidence="3">Leaf</tissue>
    </source>
</reference>
<protein>
    <submittedName>
        <fullName evidence="2">Uncharacterized protein</fullName>
    </submittedName>
</protein>
<evidence type="ECO:0000313" key="3">
    <source>
        <dbReference type="EMBL" id="WOH10402.1"/>
    </source>
</evidence>
<evidence type="ECO:0000313" key="2">
    <source>
        <dbReference type="EMBL" id="KZM88932.1"/>
    </source>
</evidence>
<dbReference type="EMBL" id="CP093349">
    <property type="protein sequence ID" value="WOH10402.1"/>
    <property type="molecule type" value="Genomic_DNA"/>
</dbReference>
<dbReference type="Proteomes" id="UP000077755">
    <property type="component" value="Chromosome 7"/>
</dbReference>